<evidence type="ECO:0000313" key="2">
    <source>
        <dbReference type="Proteomes" id="UP001165960"/>
    </source>
</evidence>
<reference evidence="1" key="1">
    <citation type="submission" date="2022-04" db="EMBL/GenBank/DDBJ databases">
        <title>Genome of the entomopathogenic fungus Entomophthora muscae.</title>
        <authorList>
            <person name="Elya C."/>
            <person name="Lovett B.R."/>
            <person name="Lee E."/>
            <person name="Macias A.M."/>
            <person name="Hajek A.E."/>
            <person name="De Bivort B.L."/>
            <person name="Kasson M.T."/>
            <person name="De Fine Licht H.H."/>
            <person name="Stajich J.E."/>
        </authorList>
    </citation>
    <scope>NUCLEOTIDE SEQUENCE</scope>
    <source>
        <strain evidence="1">Berkeley</strain>
    </source>
</reference>
<keyword evidence="1" id="KW-0378">Hydrolase</keyword>
<accession>A0ACC2UPP0</accession>
<proteinExistence type="predicted"/>
<name>A0ACC2UPP0_9FUNG</name>
<keyword evidence="1" id="KW-0255">Endonuclease</keyword>
<protein>
    <submittedName>
        <fullName evidence="1">20S-pre-rRNA D-site endonuclease nob1</fullName>
    </submittedName>
</protein>
<keyword evidence="1" id="KW-0540">Nuclease</keyword>
<sequence length="398" mass="44605">MVLEATKSVGALVIDAGPIFKVGLRVKDYADEFYTVPEVFNEIRDRQSRQQLALFPFEIKVRVPSEEALKAVIAFAKKTGDYAALSGVDLKVLALTYMLEKEKCGIEYLRKEPAKAQVQLGSKSPEQLKAERASAETKGINEVDPELSNSKEEEASEAVISEELEKLTVSDKEPCSSDVLAENEESEDDVSDSDDGDWITPSNLKEKQLESMGHLKKGETKVEMRKVGCITTDYAMQSVILQMNLALVSVEGMMIKDLRSFVLRCHACFKITANLTKQFCPSCGGPTLIRTSCSVDQDGNVKYYLKKNFRHNLRGIKYSIPNPKGGHKNTDLILREDTKEYERAMKNYNHRKETNLFDPDYLPGILTGKHLPNTLPPTIGFGRKNPNQARRCKGRKKS</sequence>
<organism evidence="1 2">
    <name type="scientific">Entomophthora muscae</name>
    <dbReference type="NCBI Taxonomy" id="34485"/>
    <lineage>
        <taxon>Eukaryota</taxon>
        <taxon>Fungi</taxon>
        <taxon>Fungi incertae sedis</taxon>
        <taxon>Zoopagomycota</taxon>
        <taxon>Entomophthoromycotina</taxon>
        <taxon>Entomophthoromycetes</taxon>
        <taxon>Entomophthorales</taxon>
        <taxon>Entomophthoraceae</taxon>
        <taxon>Entomophthora</taxon>
    </lineage>
</organism>
<evidence type="ECO:0000313" key="1">
    <source>
        <dbReference type="EMBL" id="KAJ9088752.1"/>
    </source>
</evidence>
<dbReference type="EMBL" id="QTSX02000092">
    <property type="protein sequence ID" value="KAJ9088752.1"/>
    <property type="molecule type" value="Genomic_DNA"/>
</dbReference>
<keyword evidence="2" id="KW-1185">Reference proteome</keyword>
<comment type="caution">
    <text evidence="1">The sequence shown here is derived from an EMBL/GenBank/DDBJ whole genome shotgun (WGS) entry which is preliminary data.</text>
</comment>
<dbReference type="Proteomes" id="UP001165960">
    <property type="component" value="Unassembled WGS sequence"/>
</dbReference>
<gene>
    <name evidence="1" type="primary">nob1</name>
    <name evidence="1" type="ORF">DSO57_1020021</name>
</gene>